<dbReference type="Proteomes" id="UP000631114">
    <property type="component" value="Unassembled WGS sequence"/>
</dbReference>
<gene>
    <name evidence="2" type="ORF">IFM89_008884</name>
</gene>
<accession>A0A835HWL4</accession>
<dbReference type="CDD" id="cd06222">
    <property type="entry name" value="RNase_H_like"/>
    <property type="match status" value="1"/>
</dbReference>
<dbReference type="PANTHER" id="PTHR47723:SF19">
    <property type="entry name" value="POLYNUCLEOTIDYL TRANSFERASE, RIBONUCLEASE H-LIKE SUPERFAMILY PROTEIN"/>
    <property type="match status" value="1"/>
</dbReference>
<dbReference type="Gene3D" id="3.30.420.10">
    <property type="entry name" value="Ribonuclease H-like superfamily/Ribonuclease H"/>
    <property type="match status" value="1"/>
</dbReference>
<proteinExistence type="predicted"/>
<organism evidence="2 3">
    <name type="scientific">Coptis chinensis</name>
    <dbReference type="NCBI Taxonomy" id="261450"/>
    <lineage>
        <taxon>Eukaryota</taxon>
        <taxon>Viridiplantae</taxon>
        <taxon>Streptophyta</taxon>
        <taxon>Embryophyta</taxon>
        <taxon>Tracheophyta</taxon>
        <taxon>Spermatophyta</taxon>
        <taxon>Magnoliopsida</taxon>
        <taxon>Ranunculales</taxon>
        <taxon>Ranunculaceae</taxon>
        <taxon>Coptidoideae</taxon>
        <taxon>Coptis</taxon>
    </lineage>
</organism>
<dbReference type="PANTHER" id="PTHR47723">
    <property type="entry name" value="OS05G0353850 PROTEIN"/>
    <property type="match status" value="1"/>
</dbReference>
<dbReference type="GO" id="GO:0004523">
    <property type="term" value="F:RNA-DNA hybrid ribonuclease activity"/>
    <property type="evidence" value="ECO:0007669"/>
    <property type="project" value="InterPro"/>
</dbReference>
<dbReference type="InterPro" id="IPR044730">
    <property type="entry name" value="RNase_H-like_dom_plant"/>
</dbReference>
<dbReference type="InterPro" id="IPR053151">
    <property type="entry name" value="RNase_H-like"/>
</dbReference>
<evidence type="ECO:0000259" key="1">
    <source>
        <dbReference type="PROSITE" id="PS50879"/>
    </source>
</evidence>
<dbReference type="Pfam" id="PF13456">
    <property type="entry name" value="RVT_3"/>
    <property type="match status" value="1"/>
</dbReference>
<dbReference type="OrthoDB" id="1302069at2759"/>
<dbReference type="AlphaFoldDB" id="A0A835HWL4"/>
<name>A0A835HWL4_9MAGN</name>
<dbReference type="InterPro" id="IPR012337">
    <property type="entry name" value="RNaseH-like_sf"/>
</dbReference>
<keyword evidence="3" id="KW-1185">Reference proteome</keyword>
<feature type="domain" description="RNase H type-1" evidence="1">
    <location>
        <begin position="25"/>
        <end position="157"/>
    </location>
</feature>
<dbReference type="SUPFAM" id="SSF53098">
    <property type="entry name" value="Ribonuclease H-like"/>
    <property type="match status" value="1"/>
</dbReference>
<evidence type="ECO:0000313" key="3">
    <source>
        <dbReference type="Proteomes" id="UP000631114"/>
    </source>
</evidence>
<dbReference type="GO" id="GO:0003676">
    <property type="term" value="F:nucleic acid binding"/>
    <property type="evidence" value="ECO:0007669"/>
    <property type="project" value="InterPro"/>
</dbReference>
<dbReference type="InterPro" id="IPR036397">
    <property type="entry name" value="RNaseH_sf"/>
</dbReference>
<evidence type="ECO:0000313" key="2">
    <source>
        <dbReference type="EMBL" id="KAF9604618.1"/>
    </source>
</evidence>
<protein>
    <recommendedName>
        <fullName evidence="1">RNase H type-1 domain-containing protein</fullName>
    </recommendedName>
</protein>
<comment type="caution">
    <text evidence="2">The sequence shown here is derived from an EMBL/GenBank/DDBJ whole genome shotgun (WGS) entry which is preliminary data.</text>
</comment>
<reference evidence="2 3" key="1">
    <citation type="submission" date="2020-10" db="EMBL/GenBank/DDBJ databases">
        <title>The Coptis chinensis genome and diversification of protoberbering-type alkaloids.</title>
        <authorList>
            <person name="Wang B."/>
            <person name="Shu S."/>
            <person name="Song C."/>
            <person name="Liu Y."/>
        </authorList>
    </citation>
    <scope>NUCLEOTIDE SEQUENCE [LARGE SCALE GENOMIC DNA]</scope>
    <source>
        <strain evidence="2">HL-2020</strain>
        <tissue evidence="2">Leaf</tissue>
    </source>
</reference>
<dbReference type="InterPro" id="IPR002156">
    <property type="entry name" value="RNaseH_domain"/>
</dbReference>
<dbReference type="PROSITE" id="PS50879">
    <property type="entry name" value="RNASE_H_1"/>
    <property type="match status" value="1"/>
</dbReference>
<dbReference type="EMBL" id="JADFTS010000005">
    <property type="protein sequence ID" value="KAF9604618.1"/>
    <property type="molecule type" value="Genomic_DNA"/>
</dbReference>
<sequence>MKNLGLNTKARMAPKMLECYWYLPPKGIMKMNADGAARGNLGIAGWGVVFRDHKGTVKGTYIRGIRVATNYEVECTTIIEGLNMAIQQGWQHIWVDTDSVAAAKAFQDDRVLWKLRAQWDKIKHSDIWLHFTSTWREVNFAADTSANKGVHKTMVES</sequence>